<protein>
    <submittedName>
        <fullName evidence="1">Uncharacterized protein</fullName>
    </submittedName>
</protein>
<evidence type="ECO:0000313" key="1">
    <source>
        <dbReference type="EMBL" id="KAK1612353.1"/>
    </source>
</evidence>
<reference evidence="1" key="1">
    <citation type="submission" date="2023-07" db="EMBL/GenBank/DDBJ databases">
        <title>A chromosome-level genome assembly of Lolium multiflorum.</title>
        <authorList>
            <person name="Chen Y."/>
            <person name="Copetti D."/>
            <person name="Kolliker R."/>
            <person name="Studer B."/>
        </authorList>
    </citation>
    <scope>NUCLEOTIDE SEQUENCE</scope>
    <source>
        <strain evidence="1">02402/16</strain>
        <tissue evidence="1">Leaf</tissue>
    </source>
</reference>
<keyword evidence="2" id="KW-1185">Reference proteome</keyword>
<accession>A0AAD8R0B1</accession>
<dbReference type="Proteomes" id="UP001231189">
    <property type="component" value="Unassembled WGS sequence"/>
</dbReference>
<proteinExistence type="predicted"/>
<comment type="caution">
    <text evidence="1">The sequence shown here is derived from an EMBL/GenBank/DDBJ whole genome shotgun (WGS) entry which is preliminary data.</text>
</comment>
<dbReference type="EMBL" id="JAUUTY010000007">
    <property type="protein sequence ID" value="KAK1612353.1"/>
    <property type="molecule type" value="Genomic_DNA"/>
</dbReference>
<evidence type="ECO:0000313" key="2">
    <source>
        <dbReference type="Proteomes" id="UP001231189"/>
    </source>
</evidence>
<name>A0AAD8R0B1_LOLMU</name>
<dbReference type="AlphaFoldDB" id="A0AAD8R0B1"/>
<sequence length="182" mass="19702">MAVTNGRRMTMVAAMAIKVVADHRLNSCTDNDADVAGKLRGSLCRAVHFRVDGICRRLHGRAADFVGPQAATAALHQPPKPRERNGFHVLVLESQRRWAHANTCLHERFVTRATRTSTKPRSHIRSRERPDGLASSAECATYAVAHVADDPCVDAAGGPGCLRCSSTLPPTMKKMAPLGTRA</sequence>
<organism evidence="1 2">
    <name type="scientific">Lolium multiflorum</name>
    <name type="common">Italian ryegrass</name>
    <name type="synonym">Lolium perenne subsp. multiflorum</name>
    <dbReference type="NCBI Taxonomy" id="4521"/>
    <lineage>
        <taxon>Eukaryota</taxon>
        <taxon>Viridiplantae</taxon>
        <taxon>Streptophyta</taxon>
        <taxon>Embryophyta</taxon>
        <taxon>Tracheophyta</taxon>
        <taxon>Spermatophyta</taxon>
        <taxon>Magnoliopsida</taxon>
        <taxon>Liliopsida</taxon>
        <taxon>Poales</taxon>
        <taxon>Poaceae</taxon>
        <taxon>BOP clade</taxon>
        <taxon>Pooideae</taxon>
        <taxon>Poodae</taxon>
        <taxon>Poeae</taxon>
        <taxon>Poeae Chloroplast Group 2 (Poeae type)</taxon>
        <taxon>Loliodinae</taxon>
        <taxon>Loliinae</taxon>
        <taxon>Lolium</taxon>
    </lineage>
</organism>
<gene>
    <name evidence="1" type="ORF">QYE76_036026</name>
</gene>